<dbReference type="SFLD" id="SFLDG01065">
    <property type="entry name" value="anaerobic_coproporphyrinogen-I"/>
    <property type="match status" value="1"/>
</dbReference>
<dbReference type="SFLD" id="SFLDS00029">
    <property type="entry name" value="Radical_SAM"/>
    <property type="match status" value="1"/>
</dbReference>
<organism evidence="11 12">
    <name type="scientific">Ruminococcus albus (strain ATCC 27210 / DSM 20455 / JCM 14654 / NCDO 2250 / 7)</name>
    <dbReference type="NCBI Taxonomy" id="697329"/>
    <lineage>
        <taxon>Bacteria</taxon>
        <taxon>Bacillati</taxon>
        <taxon>Bacillota</taxon>
        <taxon>Clostridia</taxon>
        <taxon>Eubacteriales</taxon>
        <taxon>Oscillospiraceae</taxon>
        <taxon>Ruminococcus</taxon>
    </lineage>
</organism>
<keyword evidence="3 9" id="KW-0349">Heme</keyword>
<evidence type="ECO:0000256" key="4">
    <source>
        <dbReference type="ARBA" id="ARBA00022691"/>
    </source>
</evidence>
<dbReference type="EMBL" id="CP002405">
    <property type="protein sequence ID" value="ADU24407.1"/>
    <property type="molecule type" value="Genomic_DNA"/>
</dbReference>
<evidence type="ECO:0000256" key="8">
    <source>
        <dbReference type="ARBA" id="ARBA00023186"/>
    </source>
</evidence>
<keyword evidence="6 9" id="KW-0408">Iron</keyword>
<evidence type="ECO:0000256" key="9">
    <source>
        <dbReference type="RuleBase" id="RU364116"/>
    </source>
</evidence>
<dbReference type="PANTHER" id="PTHR13932:SF5">
    <property type="entry name" value="RADICAL S-ADENOSYL METHIONINE DOMAIN-CONTAINING PROTEIN 1, MITOCHONDRIAL"/>
    <property type="match status" value="1"/>
</dbReference>
<dbReference type="InterPro" id="IPR013785">
    <property type="entry name" value="Aldolase_TIM"/>
</dbReference>
<comment type="subcellular location">
    <subcellularLocation>
        <location evidence="9">Cytoplasm</location>
    </subcellularLocation>
</comment>
<dbReference type="HOGENOM" id="CLU_027579_1_1_9"/>
<evidence type="ECO:0000259" key="10">
    <source>
        <dbReference type="PROSITE" id="PS51918"/>
    </source>
</evidence>
<dbReference type="RefSeq" id="WP_013483944.1">
    <property type="nucleotide sequence ID" value="NC_014825.1"/>
</dbReference>
<dbReference type="InterPro" id="IPR007197">
    <property type="entry name" value="rSAM"/>
</dbReference>
<evidence type="ECO:0000256" key="1">
    <source>
        <dbReference type="ARBA" id="ARBA00006100"/>
    </source>
</evidence>
<dbReference type="InterPro" id="IPR034505">
    <property type="entry name" value="Coproporphyrinogen-III_oxidase"/>
</dbReference>
<dbReference type="SUPFAM" id="SSF102114">
    <property type="entry name" value="Radical SAM enzymes"/>
    <property type="match status" value="1"/>
</dbReference>
<dbReference type="GO" id="GO:0046872">
    <property type="term" value="F:metal ion binding"/>
    <property type="evidence" value="ECO:0007669"/>
    <property type="project" value="UniProtKB-UniRule"/>
</dbReference>
<keyword evidence="7 9" id="KW-0411">Iron-sulfur</keyword>
<dbReference type="SFLD" id="SFLDF00562">
    <property type="entry name" value="HemN-like__clustered_with_heat"/>
    <property type="match status" value="1"/>
</dbReference>
<proteinExistence type="inferred from homology"/>
<protein>
    <recommendedName>
        <fullName evidence="2 9">Heme chaperone HemW</fullName>
    </recommendedName>
</protein>
<dbReference type="CDD" id="cd01335">
    <property type="entry name" value="Radical_SAM"/>
    <property type="match status" value="1"/>
</dbReference>
<keyword evidence="4 9" id="KW-0949">S-adenosyl-L-methionine</keyword>
<evidence type="ECO:0000256" key="6">
    <source>
        <dbReference type="ARBA" id="ARBA00023004"/>
    </source>
</evidence>
<gene>
    <name evidence="11" type="ordered locus">Rumal_3984</name>
</gene>
<dbReference type="OrthoDB" id="9808022at2"/>
<feature type="domain" description="Radical SAM core" evidence="10">
    <location>
        <begin position="1"/>
        <end position="227"/>
    </location>
</feature>
<keyword evidence="8 9" id="KW-0143">Chaperone</keyword>
<sequence>MTGIYVHVPFCLRKCPYCSFYSKPYDAETASRYVEAICRNIAAYQGRGISADTLYFGGGTPSLLDTKQVEMIVNECCKAFSLDNAEITLEANPCSVDEEKLRGYRAAGVNRISFGIQSADDKRLGFLGRLHDYGKAVEAVENAVNAGFENISADIMLGAAGEDTESLKKTIDSICAMPVRHISSYMLKIEEGTAFDNDKTKSLIADDDLMSDLYLTAVESFEKHGFRQYEISNFCMEGYESRHNNKYWTGEDYLGFGAAAHSFFDGVRYFCPPDTEAFINAPLQPREVTEQSVDRGEEYILLGLRLCKGIMLDRIAGYFGSTSADRFSVLAKEYARHGLAVFENGVLRLTPKGFLVSNGIISQLIDAANGQV</sequence>
<dbReference type="KEGG" id="ral:Rumal_3984"/>
<evidence type="ECO:0000313" key="11">
    <source>
        <dbReference type="EMBL" id="ADU24407.1"/>
    </source>
</evidence>
<dbReference type="InterPro" id="IPR006638">
    <property type="entry name" value="Elp3/MiaA/NifB-like_rSAM"/>
</dbReference>
<dbReference type="SMART" id="SM00729">
    <property type="entry name" value="Elp3"/>
    <property type="match status" value="1"/>
</dbReference>
<accession>E6UL61</accession>
<dbReference type="GO" id="GO:0006779">
    <property type="term" value="P:porphyrin-containing compound biosynthetic process"/>
    <property type="evidence" value="ECO:0007669"/>
    <property type="project" value="InterPro"/>
</dbReference>
<dbReference type="SFLD" id="SFLDG01082">
    <property type="entry name" value="B12-binding_domain_containing"/>
    <property type="match status" value="1"/>
</dbReference>
<evidence type="ECO:0000256" key="7">
    <source>
        <dbReference type="ARBA" id="ARBA00023014"/>
    </source>
</evidence>
<dbReference type="Pfam" id="PF04055">
    <property type="entry name" value="Radical_SAM"/>
    <property type="match status" value="1"/>
</dbReference>
<dbReference type="InterPro" id="IPR010723">
    <property type="entry name" value="HemN_C"/>
</dbReference>
<dbReference type="NCBIfam" id="TIGR00539">
    <property type="entry name" value="hemN_rel"/>
    <property type="match status" value="1"/>
</dbReference>
<dbReference type="InterPro" id="IPR004559">
    <property type="entry name" value="HemW-like"/>
</dbReference>
<dbReference type="AlphaFoldDB" id="E6UL61"/>
<dbReference type="SFLD" id="SFLDF00288">
    <property type="entry name" value="HemN-like__clustered_with_nucl"/>
    <property type="match status" value="1"/>
</dbReference>
<dbReference type="Gene3D" id="3.20.20.70">
    <property type="entry name" value="Aldolase class I"/>
    <property type="match status" value="1"/>
</dbReference>
<keyword evidence="9" id="KW-0004">4Fe-4S</keyword>
<evidence type="ECO:0000256" key="5">
    <source>
        <dbReference type="ARBA" id="ARBA00022723"/>
    </source>
</evidence>
<dbReference type="Proteomes" id="UP000006919">
    <property type="component" value="Plasmid pRUMAL02"/>
</dbReference>
<keyword evidence="9" id="KW-0963">Cytoplasm</keyword>
<name>E6UL61_RUMA7</name>
<keyword evidence="5 9" id="KW-0479">Metal-binding</keyword>
<dbReference type="GO" id="GO:0005737">
    <property type="term" value="C:cytoplasm"/>
    <property type="evidence" value="ECO:0007669"/>
    <property type="project" value="UniProtKB-SubCell"/>
</dbReference>
<evidence type="ECO:0000256" key="3">
    <source>
        <dbReference type="ARBA" id="ARBA00022617"/>
    </source>
</evidence>
<comment type="function">
    <text evidence="9">Probably acts as a heme chaperone, transferring heme to an unknown acceptor. Binds one molecule of heme per monomer, possibly covalently. Binds 1 [4Fe-4S] cluster. The cluster is coordinated with 3 cysteines and an exchangeable S-adenosyl-L-methionine.</text>
</comment>
<comment type="similarity">
    <text evidence="1">Belongs to the anaerobic coproporphyrinogen-III oxidase family. HemW subfamily.</text>
</comment>
<geneLocation type="plasmid" evidence="11 12">
    <name>pRUMAL02</name>
</geneLocation>
<dbReference type="PROSITE" id="PS51918">
    <property type="entry name" value="RADICAL_SAM"/>
    <property type="match status" value="1"/>
</dbReference>
<dbReference type="GO" id="GO:0004109">
    <property type="term" value="F:coproporphyrinogen oxidase activity"/>
    <property type="evidence" value="ECO:0007669"/>
    <property type="project" value="InterPro"/>
</dbReference>
<keyword evidence="11" id="KW-0614">Plasmid</keyword>
<evidence type="ECO:0000313" key="12">
    <source>
        <dbReference type="Proteomes" id="UP000006919"/>
    </source>
</evidence>
<reference evidence="12" key="1">
    <citation type="journal article" date="2011" name="J. Bacteriol.">
        <title>Complete genome of the cellulolytic ruminal bacterium Ruminococcus albus 7.</title>
        <authorList>
            <person name="Suen G."/>
            <person name="Stevenson D.M."/>
            <person name="Bruce D.C."/>
            <person name="Chertkov O."/>
            <person name="Copeland A."/>
            <person name="Cheng J.F."/>
            <person name="Detter C."/>
            <person name="Detter J.C."/>
            <person name="Goodwin L.A."/>
            <person name="Han C.S."/>
            <person name="Hauser L.J."/>
            <person name="Ivanova N.N."/>
            <person name="Kyrpides N.C."/>
            <person name="Land M.L."/>
            <person name="Lapidus A."/>
            <person name="Lucas S."/>
            <person name="Ovchinnikova G."/>
            <person name="Pitluck S."/>
            <person name="Tapia R."/>
            <person name="Woyke T."/>
            <person name="Boyum J."/>
            <person name="Mead D."/>
            <person name="Weimer P.J."/>
        </authorList>
    </citation>
    <scope>NUCLEOTIDE SEQUENCE [LARGE SCALE GENOMIC DNA]</scope>
    <source>
        <strain evidence="12">ATCC 27210 / DSM 20455 / JCM 14654 / NCDO 2250 / 7</strain>
        <plasmid evidence="12">pRUMAL02</plasmid>
    </source>
</reference>
<dbReference type="GO" id="GO:0051539">
    <property type="term" value="F:4 iron, 4 sulfur cluster binding"/>
    <property type="evidence" value="ECO:0007669"/>
    <property type="project" value="UniProtKB-UniRule"/>
</dbReference>
<dbReference type="Pfam" id="PF06969">
    <property type="entry name" value="HemN_C"/>
    <property type="match status" value="1"/>
</dbReference>
<evidence type="ECO:0000256" key="2">
    <source>
        <dbReference type="ARBA" id="ARBA00017228"/>
    </source>
</evidence>
<dbReference type="InterPro" id="IPR058240">
    <property type="entry name" value="rSAM_sf"/>
</dbReference>
<dbReference type="PANTHER" id="PTHR13932">
    <property type="entry name" value="COPROPORPHYRINIGEN III OXIDASE"/>
    <property type="match status" value="1"/>
</dbReference>